<reference evidence="1" key="1">
    <citation type="journal article" date="2014" name="Int. J. Syst. Evol. Microbiol.">
        <title>Complete genome sequence of Corynebacterium casei LMG S-19264T (=DSM 44701T), isolated from a smear-ripened cheese.</title>
        <authorList>
            <consortium name="US DOE Joint Genome Institute (JGI-PGF)"/>
            <person name="Walter F."/>
            <person name="Albersmeier A."/>
            <person name="Kalinowski J."/>
            <person name="Ruckert C."/>
        </authorList>
    </citation>
    <scope>NUCLEOTIDE SEQUENCE</scope>
    <source>
        <strain evidence="1">CGMCC 1.15533</strain>
    </source>
</reference>
<keyword evidence="2" id="KW-1185">Reference proteome</keyword>
<gene>
    <name evidence="1" type="ORF">GCM10011510_10360</name>
</gene>
<organism evidence="1 2">
    <name type="scientific">Streptococcus himalayensis</name>
    <dbReference type="NCBI Taxonomy" id="1888195"/>
    <lineage>
        <taxon>Bacteria</taxon>
        <taxon>Bacillati</taxon>
        <taxon>Bacillota</taxon>
        <taxon>Bacilli</taxon>
        <taxon>Lactobacillales</taxon>
        <taxon>Streptococcaceae</taxon>
        <taxon>Streptococcus</taxon>
    </lineage>
</organism>
<name>A0A917EG15_9STRE</name>
<dbReference type="Proteomes" id="UP000660801">
    <property type="component" value="Unassembled WGS sequence"/>
</dbReference>
<evidence type="ECO:0000313" key="2">
    <source>
        <dbReference type="Proteomes" id="UP000660801"/>
    </source>
</evidence>
<sequence>MRLFTIPKKRGQKSSLPVTNGPIFDIIDEGQKVGKRLYEAGLFLLSHFQELPLNDGPKN</sequence>
<accession>A0A917EG15</accession>
<evidence type="ECO:0000313" key="1">
    <source>
        <dbReference type="EMBL" id="GGE31010.1"/>
    </source>
</evidence>
<proteinExistence type="predicted"/>
<protein>
    <submittedName>
        <fullName evidence="1">Uncharacterized protein</fullName>
    </submittedName>
</protein>
<reference evidence="1" key="2">
    <citation type="submission" date="2020-09" db="EMBL/GenBank/DDBJ databases">
        <authorList>
            <person name="Sun Q."/>
            <person name="Zhou Y."/>
        </authorList>
    </citation>
    <scope>NUCLEOTIDE SEQUENCE</scope>
    <source>
        <strain evidence="1">CGMCC 1.15533</strain>
    </source>
</reference>
<dbReference type="EMBL" id="BMJN01000014">
    <property type="protein sequence ID" value="GGE31010.1"/>
    <property type="molecule type" value="Genomic_DNA"/>
</dbReference>
<comment type="caution">
    <text evidence="1">The sequence shown here is derived from an EMBL/GenBank/DDBJ whole genome shotgun (WGS) entry which is preliminary data.</text>
</comment>
<dbReference type="AlphaFoldDB" id="A0A917EG15"/>